<gene>
    <name evidence="1" type="ORF">RRG08_021248</name>
</gene>
<sequence>MMTCRCLFDFYKIQSTEVDWTDGYTDTTIHIPCVISTSAVVRPLSTRERRINLSFLRHKDYFTAYAPLTMSRERAVG</sequence>
<proteinExistence type="predicted"/>
<comment type="caution">
    <text evidence="1">The sequence shown here is derived from an EMBL/GenBank/DDBJ whole genome shotgun (WGS) entry which is preliminary data.</text>
</comment>
<protein>
    <submittedName>
        <fullName evidence="1">Uncharacterized protein</fullName>
    </submittedName>
</protein>
<dbReference type="AlphaFoldDB" id="A0AAE1D6N8"/>
<reference evidence="1" key="1">
    <citation type="journal article" date="2023" name="G3 (Bethesda)">
        <title>A reference genome for the long-term kleptoplast-retaining sea slug Elysia crispata morphotype clarki.</title>
        <authorList>
            <person name="Eastman K.E."/>
            <person name="Pendleton A.L."/>
            <person name="Shaikh M.A."/>
            <person name="Suttiyut T."/>
            <person name="Ogas R."/>
            <person name="Tomko P."/>
            <person name="Gavelis G."/>
            <person name="Widhalm J.R."/>
            <person name="Wisecaver J.H."/>
        </authorList>
    </citation>
    <scope>NUCLEOTIDE SEQUENCE</scope>
    <source>
        <strain evidence="1">ECLA1</strain>
    </source>
</reference>
<organism evidence="1 2">
    <name type="scientific">Elysia crispata</name>
    <name type="common">lettuce slug</name>
    <dbReference type="NCBI Taxonomy" id="231223"/>
    <lineage>
        <taxon>Eukaryota</taxon>
        <taxon>Metazoa</taxon>
        <taxon>Spiralia</taxon>
        <taxon>Lophotrochozoa</taxon>
        <taxon>Mollusca</taxon>
        <taxon>Gastropoda</taxon>
        <taxon>Heterobranchia</taxon>
        <taxon>Euthyneura</taxon>
        <taxon>Panpulmonata</taxon>
        <taxon>Sacoglossa</taxon>
        <taxon>Placobranchoidea</taxon>
        <taxon>Plakobranchidae</taxon>
        <taxon>Elysia</taxon>
    </lineage>
</organism>
<keyword evidence="2" id="KW-1185">Reference proteome</keyword>
<name>A0AAE1D6N8_9GAST</name>
<accession>A0AAE1D6N8</accession>
<evidence type="ECO:0000313" key="1">
    <source>
        <dbReference type="EMBL" id="KAK3759302.1"/>
    </source>
</evidence>
<evidence type="ECO:0000313" key="2">
    <source>
        <dbReference type="Proteomes" id="UP001283361"/>
    </source>
</evidence>
<dbReference type="EMBL" id="JAWDGP010005144">
    <property type="protein sequence ID" value="KAK3759302.1"/>
    <property type="molecule type" value="Genomic_DNA"/>
</dbReference>
<dbReference type="Proteomes" id="UP001283361">
    <property type="component" value="Unassembled WGS sequence"/>
</dbReference>